<dbReference type="SUPFAM" id="SSF51905">
    <property type="entry name" value="FAD/NAD(P)-binding domain"/>
    <property type="match status" value="1"/>
</dbReference>
<feature type="domain" description="FAD dependent oxidoreductase" evidence="9">
    <location>
        <begin position="15"/>
        <end position="116"/>
    </location>
</feature>
<dbReference type="InterPro" id="IPR036188">
    <property type="entry name" value="FAD/NAD-bd_sf"/>
</dbReference>
<evidence type="ECO:0000313" key="10">
    <source>
        <dbReference type="EMBL" id="KAI1720634.1"/>
    </source>
</evidence>
<dbReference type="EC" id="1.1.99.2" evidence="7"/>
<sequence>MLLKTLWNTPYSCFDVVIVGGGIIGCATARQLKLLRPSLSVALIEKESEIAKHQSGHNSGVLHAGIYYQPGSLKAKLCVEGIDLAYDYLQQKKIPFKKCGKLVVAAEAEEIPKLEVSYILRYFSRKELGSSIVLINRRFYNLADAQCPLNFPIHIIYEFYELLPTADEFIKLVKQRIYPNRHVRFELLNITFQHQRWEGNQKWEGKPELLSSNEYMDYLRHSAESFVDSIVLLIMNPSYDSDNTHCISLPNLLDVFKESRFINIRFSTYLNGWNFKLQSYDEKMR</sequence>
<evidence type="ECO:0000256" key="4">
    <source>
        <dbReference type="ARBA" id="ARBA00023002"/>
    </source>
</evidence>
<evidence type="ECO:0000313" key="11">
    <source>
        <dbReference type="Proteomes" id="UP001201812"/>
    </source>
</evidence>
<keyword evidence="2" id="KW-0285">Flavoprotein</keyword>
<dbReference type="EMBL" id="JAKKPZ010000005">
    <property type="protein sequence ID" value="KAI1720634.1"/>
    <property type="molecule type" value="Genomic_DNA"/>
</dbReference>
<keyword evidence="11" id="KW-1185">Reference proteome</keyword>
<evidence type="ECO:0000256" key="2">
    <source>
        <dbReference type="ARBA" id="ARBA00022630"/>
    </source>
</evidence>
<evidence type="ECO:0000259" key="9">
    <source>
        <dbReference type="Pfam" id="PF01266"/>
    </source>
</evidence>
<accession>A0AAD4NDB6</accession>
<dbReference type="Proteomes" id="UP001201812">
    <property type="component" value="Unassembled WGS sequence"/>
</dbReference>
<evidence type="ECO:0000256" key="1">
    <source>
        <dbReference type="ARBA" id="ARBA00001974"/>
    </source>
</evidence>
<dbReference type="AlphaFoldDB" id="A0AAD4NDB6"/>
<evidence type="ECO:0000256" key="6">
    <source>
        <dbReference type="ARBA" id="ARBA00037941"/>
    </source>
</evidence>
<evidence type="ECO:0000256" key="8">
    <source>
        <dbReference type="ARBA" id="ARBA00041137"/>
    </source>
</evidence>
<evidence type="ECO:0000256" key="7">
    <source>
        <dbReference type="ARBA" id="ARBA00038878"/>
    </source>
</evidence>
<dbReference type="Pfam" id="PF01266">
    <property type="entry name" value="DAO"/>
    <property type="match status" value="1"/>
</dbReference>
<protein>
    <recommendedName>
        <fullName evidence="8">L-2-hydroxyglutarate dehydrogenase, mitochondrial</fullName>
        <ecNumber evidence="7">1.1.99.2</ecNumber>
    </recommendedName>
</protein>
<dbReference type="InterPro" id="IPR006076">
    <property type="entry name" value="FAD-dep_OxRdtase"/>
</dbReference>
<dbReference type="Gene3D" id="3.50.50.60">
    <property type="entry name" value="FAD/NAD(P)-binding domain"/>
    <property type="match status" value="1"/>
</dbReference>
<comment type="catalytic activity">
    <reaction evidence="5">
        <text>(S)-2-hydroxyglutarate + A = 2-oxoglutarate + AH2</text>
        <dbReference type="Rhea" id="RHEA:21252"/>
        <dbReference type="ChEBI" id="CHEBI:13193"/>
        <dbReference type="ChEBI" id="CHEBI:16782"/>
        <dbReference type="ChEBI" id="CHEBI:16810"/>
        <dbReference type="ChEBI" id="CHEBI:17499"/>
        <dbReference type="EC" id="1.1.99.2"/>
    </reaction>
</comment>
<gene>
    <name evidence="10" type="ORF">DdX_04876</name>
</gene>
<comment type="cofactor">
    <cofactor evidence="1">
        <name>FAD</name>
        <dbReference type="ChEBI" id="CHEBI:57692"/>
    </cofactor>
</comment>
<evidence type="ECO:0000256" key="5">
    <source>
        <dbReference type="ARBA" id="ARBA00036066"/>
    </source>
</evidence>
<name>A0AAD4NDB6_9BILA</name>
<dbReference type="PROSITE" id="PS51257">
    <property type="entry name" value="PROKAR_LIPOPROTEIN"/>
    <property type="match status" value="1"/>
</dbReference>
<dbReference type="PANTHER" id="PTHR43104">
    <property type="entry name" value="L-2-HYDROXYGLUTARATE DEHYDROGENASE, MITOCHONDRIAL"/>
    <property type="match status" value="1"/>
</dbReference>
<keyword evidence="4" id="KW-0560">Oxidoreductase</keyword>
<proteinExistence type="inferred from homology"/>
<organism evidence="10 11">
    <name type="scientific">Ditylenchus destructor</name>
    <dbReference type="NCBI Taxonomy" id="166010"/>
    <lineage>
        <taxon>Eukaryota</taxon>
        <taxon>Metazoa</taxon>
        <taxon>Ecdysozoa</taxon>
        <taxon>Nematoda</taxon>
        <taxon>Chromadorea</taxon>
        <taxon>Rhabditida</taxon>
        <taxon>Tylenchina</taxon>
        <taxon>Tylenchomorpha</taxon>
        <taxon>Sphaerularioidea</taxon>
        <taxon>Anguinidae</taxon>
        <taxon>Anguininae</taxon>
        <taxon>Ditylenchus</taxon>
    </lineage>
</organism>
<comment type="similarity">
    <text evidence="6">Belongs to the L2HGDH family.</text>
</comment>
<comment type="caution">
    <text evidence="10">The sequence shown here is derived from an EMBL/GenBank/DDBJ whole genome shotgun (WGS) entry which is preliminary data.</text>
</comment>
<reference evidence="10" key="1">
    <citation type="submission" date="2022-01" db="EMBL/GenBank/DDBJ databases">
        <title>Genome Sequence Resource for Two Populations of Ditylenchus destructor, the Migratory Endoparasitic Phytonematode.</title>
        <authorList>
            <person name="Zhang H."/>
            <person name="Lin R."/>
            <person name="Xie B."/>
        </authorList>
    </citation>
    <scope>NUCLEOTIDE SEQUENCE</scope>
    <source>
        <strain evidence="10">BazhouSP</strain>
    </source>
</reference>
<evidence type="ECO:0000256" key="3">
    <source>
        <dbReference type="ARBA" id="ARBA00022827"/>
    </source>
</evidence>
<keyword evidence="3" id="KW-0274">FAD</keyword>
<dbReference type="GO" id="GO:0047545">
    <property type="term" value="F:(S)-2-hydroxyglutarate dehydrogenase activity"/>
    <property type="evidence" value="ECO:0007669"/>
    <property type="project" value="UniProtKB-EC"/>
</dbReference>
<dbReference type="PANTHER" id="PTHR43104:SF2">
    <property type="entry name" value="L-2-HYDROXYGLUTARATE DEHYDROGENASE, MITOCHONDRIAL"/>
    <property type="match status" value="1"/>
</dbReference>